<name>A0AB37HLK6_MAMSC</name>
<evidence type="ECO:0000256" key="2">
    <source>
        <dbReference type="ARBA" id="ARBA00023125"/>
    </source>
</evidence>
<evidence type="ECO:0000259" key="4">
    <source>
        <dbReference type="PROSITE" id="PS50943"/>
    </source>
</evidence>
<organism evidence="5 6">
    <name type="scientific">Mammaliicoccus sciuri</name>
    <name type="common">Staphylococcus sciuri</name>
    <dbReference type="NCBI Taxonomy" id="1296"/>
    <lineage>
        <taxon>Bacteria</taxon>
        <taxon>Bacillati</taxon>
        <taxon>Bacillota</taxon>
        <taxon>Bacilli</taxon>
        <taxon>Bacillales</taxon>
        <taxon>Staphylococcaceae</taxon>
        <taxon>Mammaliicoccus</taxon>
    </lineage>
</organism>
<dbReference type="GO" id="GO:0003677">
    <property type="term" value="F:DNA binding"/>
    <property type="evidence" value="ECO:0007669"/>
    <property type="project" value="UniProtKB-KW"/>
</dbReference>
<dbReference type="RefSeq" id="WP_204178118.1">
    <property type="nucleotide sequence ID" value="NZ_CP069389.1"/>
</dbReference>
<reference evidence="5" key="1">
    <citation type="submission" date="2021-02" db="EMBL/GenBank/DDBJ databases">
        <title>cfr and optrA-positive Staphylococcus spp.</title>
        <authorList>
            <person name="Chen L."/>
        </authorList>
    </citation>
    <scope>NUCLEOTIDE SEQUENCE</scope>
    <source>
        <strain evidence="5">GDQ20D70P</strain>
    </source>
</reference>
<evidence type="ECO:0000256" key="3">
    <source>
        <dbReference type="ARBA" id="ARBA00023163"/>
    </source>
</evidence>
<accession>A0AB37HLK6</accession>
<dbReference type="CDD" id="cd00093">
    <property type="entry name" value="HTH_XRE"/>
    <property type="match status" value="1"/>
</dbReference>
<dbReference type="Gene3D" id="1.10.260.40">
    <property type="entry name" value="lambda repressor-like DNA-binding domains"/>
    <property type="match status" value="1"/>
</dbReference>
<dbReference type="AlphaFoldDB" id="A0AB37HLK6"/>
<dbReference type="PANTHER" id="PTHR40661">
    <property type="match status" value="1"/>
</dbReference>
<dbReference type="Proteomes" id="UP000640299">
    <property type="component" value="Chromosome"/>
</dbReference>
<dbReference type="Pfam" id="PF01381">
    <property type="entry name" value="HTH_3"/>
    <property type="match status" value="1"/>
</dbReference>
<keyword evidence="2" id="KW-0238">DNA-binding</keyword>
<keyword evidence="3" id="KW-0804">Transcription</keyword>
<gene>
    <name evidence="5" type="ORF">JRU67_11980</name>
</gene>
<evidence type="ECO:0000256" key="1">
    <source>
        <dbReference type="ARBA" id="ARBA00023015"/>
    </source>
</evidence>
<dbReference type="InterPro" id="IPR001387">
    <property type="entry name" value="Cro/C1-type_HTH"/>
</dbReference>
<evidence type="ECO:0000313" key="6">
    <source>
        <dbReference type="Proteomes" id="UP000640299"/>
    </source>
</evidence>
<dbReference type="EMBL" id="CP069389">
    <property type="protein sequence ID" value="QRN90759.1"/>
    <property type="molecule type" value="Genomic_DNA"/>
</dbReference>
<protein>
    <submittedName>
        <fullName evidence="5">Helix-turn-helix transcriptional regulator</fullName>
    </submittedName>
</protein>
<dbReference type="PANTHER" id="PTHR40661:SF1">
    <property type="entry name" value="HTH CRO_C1-TYPE DOMAIN-CONTAINING PROTEIN"/>
    <property type="match status" value="1"/>
</dbReference>
<sequence length="111" mass="13119">MEYKSARKILSENLQSLMNRKNVTQKELSEELGVSQSTISNWIQETKYPRIDKIEMLAQYFNVPKSTLIEDKDNYATPKTTAFHLDGKDLTKEELEDVQKYIDFIREKRNK</sequence>
<proteinExistence type="predicted"/>
<keyword evidence="1" id="KW-0805">Transcription regulation</keyword>
<dbReference type="InterPro" id="IPR010982">
    <property type="entry name" value="Lambda_DNA-bd_dom_sf"/>
</dbReference>
<dbReference type="SUPFAM" id="SSF47413">
    <property type="entry name" value="lambda repressor-like DNA-binding domains"/>
    <property type="match status" value="1"/>
</dbReference>
<feature type="domain" description="HTH cro/C1-type" evidence="4">
    <location>
        <begin position="14"/>
        <end position="68"/>
    </location>
</feature>
<evidence type="ECO:0000313" key="5">
    <source>
        <dbReference type="EMBL" id="QRN90759.1"/>
    </source>
</evidence>
<dbReference type="SMART" id="SM00530">
    <property type="entry name" value="HTH_XRE"/>
    <property type="match status" value="1"/>
</dbReference>
<dbReference type="PROSITE" id="PS50943">
    <property type="entry name" value="HTH_CROC1"/>
    <property type="match status" value="1"/>
</dbReference>